<dbReference type="Proteomes" id="UP000292702">
    <property type="component" value="Unassembled WGS sequence"/>
</dbReference>
<dbReference type="AlphaFoldDB" id="A0A4R0RCX5"/>
<evidence type="ECO:0000313" key="1">
    <source>
        <dbReference type="EMBL" id="TCD62269.1"/>
    </source>
</evidence>
<keyword evidence="2" id="KW-1185">Reference proteome</keyword>
<gene>
    <name evidence="1" type="ORF">EIP91_007108</name>
</gene>
<name>A0A4R0RCX5_9APHY</name>
<organism evidence="1 2">
    <name type="scientific">Steccherinum ochraceum</name>
    <dbReference type="NCBI Taxonomy" id="92696"/>
    <lineage>
        <taxon>Eukaryota</taxon>
        <taxon>Fungi</taxon>
        <taxon>Dikarya</taxon>
        <taxon>Basidiomycota</taxon>
        <taxon>Agaricomycotina</taxon>
        <taxon>Agaricomycetes</taxon>
        <taxon>Polyporales</taxon>
        <taxon>Steccherinaceae</taxon>
        <taxon>Steccherinum</taxon>
    </lineage>
</organism>
<protein>
    <submittedName>
        <fullName evidence="1">Uncharacterized protein</fullName>
    </submittedName>
</protein>
<proteinExistence type="predicted"/>
<dbReference type="OrthoDB" id="2322499at2759"/>
<comment type="caution">
    <text evidence="1">The sequence shown here is derived from an EMBL/GenBank/DDBJ whole genome shotgun (WGS) entry which is preliminary data.</text>
</comment>
<accession>A0A4R0RCX5</accession>
<evidence type="ECO:0000313" key="2">
    <source>
        <dbReference type="Proteomes" id="UP000292702"/>
    </source>
</evidence>
<dbReference type="EMBL" id="RWJN01000386">
    <property type="protein sequence ID" value="TCD62269.1"/>
    <property type="molecule type" value="Genomic_DNA"/>
</dbReference>
<reference evidence="1 2" key="1">
    <citation type="submission" date="2018-11" db="EMBL/GenBank/DDBJ databases">
        <title>Genome assembly of Steccherinum ochraceum LE-BIN_3174, the white-rot fungus of the Steccherinaceae family (The Residual Polyporoid clade, Polyporales, Basidiomycota).</title>
        <authorList>
            <person name="Fedorova T.V."/>
            <person name="Glazunova O.A."/>
            <person name="Landesman E.O."/>
            <person name="Moiseenko K.V."/>
            <person name="Psurtseva N.V."/>
            <person name="Savinova O.S."/>
            <person name="Shakhova N.V."/>
            <person name="Tyazhelova T.V."/>
            <person name="Vasina D.V."/>
        </authorList>
    </citation>
    <scope>NUCLEOTIDE SEQUENCE [LARGE SCALE GENOMIC DNA]</scope>
    <source>
        <strain evidence="1 2">LE-BIN_3174</strain>
    </source>
</reference>
<sequence>MRCLTTEYRELQEAWRSMPSSARKDFIHERTRYVQERKNFAVMGSKWETDYKEKCRLDTILQRLREAGWTEELEALSPETLSNGLPSKTGGQNSTAAWSRIEASLQCLLQRVREERLYSQRYTLMCPIVDERSHHYKGVFPSCVEFASDPLVQTLLTDHSSNNLTHAEFQNAIRLHIKPIRERWEEQIRVQIDSGIRYITRRHYSGRPTGLAIGALMRCSSCRIVQEYPNLLSHQCSPPVWEQKPPHMHALGYLVAFRYAIWDYRFTQILQHVIAACGEDPSTARVDEMDASDARLYCTHCVRRMPGVLNVLSWREAVVHPYIAHKDEPVDFTLEGITWGRVPIEQCTTARLLESSLAAELREKCHVSPEWQCALCSVNPDSRSSCMAHLQSEHLSVLSEEGISADVAVEKHAYRSPHAEVHLTGRGVYLISDKLTFGDICAQMSSDDAFELTHSIESGKATFCSLPEEYLGEEASQTALNMYFDDLQKNSRSSGCPDSSDLPVFTTLSATGAFCNPPQYAGPQVSSLAFRTDL</sequence>